<keyword evidence="3" id="KW-1185">Reference proteome</keyword>
<evidence type="ECO:0000313" key="3">
    <source>
        <dbReference type="Proteomes" id="UP000001876"/>
    </source>
</evidence>
<feature type="region of interest" description="Disordered" evidence="1">
    <location>
        <begin position="1"/>
        <end position="46"/>
    </location>
</feature>
<sequence length="62" mass="6658">MSRKVTMNDLFADPTDDDGGSSSSKAATLNKKFAHGTHTKSQVTIQKTATQGEFGAKKFIKP</sequence>
<protein>
    <submittedName>
        <fullName evidence="2">Predicted protein</fullName>
    </submittedName>
</protein>
<proteinExistence type="predicted"/>
<dbReference type="AlphaFoldDB" id="C1MW84"/>
<reference evidence="2 3" key="1">
    <citation type="journal article" date="2009" name="Science">
        <title>Green evolution and dynamic adaptations revealed by genomes of the marine picoeukaryotes Micromonas.</title>
        <authorList>
            <person name="Worden A.Z."/>
            <person name="Lee J.H."/>
            <person name="Mock T."/>
            <person name="Rouze P."/>
            <person name="Simmons M.P."/>
            <person name="Aerts A.L."/>
            <person name="Allen A.E."/>
            <person name="Cuvelier M.L."/>
            <person name="Derelle E."/>
            <person name="Everett M.V."/>
            <person name="Foulon E."/>
            <person name="Grimwood J."/>
            <person name="Gundlach H."/>
            <person name="Henrissat B."/>
            <person name="Napoli C."/>
            <person name="McDonald S.M."/>
            <person name="Parker M.S."/>
            <person name="Rombauts S."/>
            <person name="Salamov A."/>
            <person name="Von Dassow P."/>
            <person name="Badger J.H."/>
            <person name="Coutinho P.M."/>
            <person name="Demir E."/>
            <person name="Dubchak I."/>
            <person name="Gentemann C."/>
            <person name="Eikrem W."/>
            <person name="Gready J.E."/>
            <person name="John U."/>
            <person name="Lanier W."/>
            <person name="Lindquist E.A."/>
            <person name="Lucas S."/>
            <person name="Mayer K.F."/>
            <person name="Moreau H."/>
            <person name="Not F."/>
            <person name="Otillar R."/>
            <person name="Panaud O."/>
            <person name="Pangilinan J."/>
            <person name="Paulsen I."/>
            <person name="Piegu B."/>
            <person name="Poliakov A."/>
            <person name="Robbens S."/>
            <person name="Schmutz J."/>
            <person name="Toulza E."/>
            <person name="Wyss T."/>
            <person name="Zelensky A."/>
            <person name="Zhou K."/>
            <person name="Armbrust E.V."/>
            <person name="Bhattacharya D."/>
            <person name="Goodenough U.W."/>
            <person name="Van de Peer Y."/>
            <person name="Grigoriev I.V."/>
        </authorList>
    </citation>
    <scope>NUCLEOTIDE SEQUENCE [LARGE SCALE GENOMIC DNA]</scope>
    <source>
        <strain evidence="2 3">CCMP1545</strain>
    </source>
</reference>
<organism evidence="3">
    <name type="scientific">Micromonas pusilla (strain CCMP1545)</name>
    <name type="common">Picoplanktonic green alga</name>
    <dbReference type="NCBI Taxonomy" id="564608"/>
    <lineage>
        <taxon>Eukaryota</taxon>
        <taxon>Viridiplantae</taxon>
        <taxon>Chlorophyta</taxon>
        <taxon>Mamiellophyceae</taxon>
        <taxon>Mamiellales</taxon>
        <taxon>Mamiellaceae</taxon>
        <taxon>Micromonas</taxon>
    </lineage>
</organism>
<gene>
    <name evidence="2" type="ORF">MICPUCDRAFT_59661</name>
</gene>
<dbReference type="KEGG" id="mpp:MICPUCDRAFT_59661"/>
<name>C1MW84_MICPC</name>
<dbReference type="GeneID" id="9685318"/>
<dbReference type="RefSeq" id="XP_003059879.1">
    <property type="nucleotide sequence ID" value="XM_003059833.1"/>
</dbReference>
<dbReference type="Proteomes" id="UP000001876">
    <property type="component" value="Unassembled WGS sequence"/>
</dbReference>
<evidence type="ECO:0000313" key="2">
    <source>
        <dbReference type="EMBL" id="EEH55831.1"/>
    </source>
</evidence>
<evidence type="ECO:0000256" key="1">
    <source>
        <dbReference type="SAM" id="MobiDB-lite"/>
    </source>
</evidence>
<accession>C1MW84</accession>
<dbReference type="EMBL" id="GG663741">
    <property type="protein sequence ID" value="EEH55831.1"/>
    <property type="molecule type" value="Genomic_DNA"/>
</dbReference>